<dbReference type="GeneID" id="70243427"/>
<proteinExistence type="predicted"/>
<keyword evidence="8" id="KW-1185">Reference proteome</keyword>
<feature type="region of interest" description="Disordered" evidence="5">
    <location>
        <begin position="62"/>
        <end position="82"/>
    </location>
</feature>
<keyword evidence="4" id="KW-0539">Nucleus</keyword>
<dbReference type="RefSeq" id="XP_046071218.1">
    <property type="nucleotide sequence ID" value="XM_046213140.1"/>
</dbReference>
<dbReference type="SMART" id="SM00066">
    <property type="entry name" value="GAL4"/>
    <property type="match status" value="1"/>
</dbReference>
<dbReference type="Pfam" id="PF11951">
    <property type="entry name" value="Fungal_trans_2"/>
    <property type="match status" value="1"/>
</dbReference>
<feature type="domain" description="Zn(2)-C6 fungal-type" evidence="6">
    <location>
        <begin position="14"/>
        <end position="42"/>
    </location>
</feature>
<dbReference type="Pfam" id="PF00172">
    <property type="entry name" value="Zn_clus"/>
    <property type="match status" value="1"/>
</dbReference>
<evidence type="ECO:0000256" key="1">
    <source>
        <dbReference type="ARBA" id="ARBA00023015"/>
    </source>
</evidence>
<evidence type="ECO:0000256" key="2">
    <source>
        <dbReference type="ARBA" id="ARBA00023125"/>
    </source>
</evidence>
<dbReference type="PROSITE" id="PS00463">
    <property type="entry name" value="ZN2_CY6_FUNGAL_1"/>
    <property type="match status" value="1"/>
</dbReference>
<evidence type="ECO:0000256" key="3">
    <source>
        <dbReference type="ARBA" id="ARBA00023163"/>
    </source>
</evidence>
<evidence type="ECO:0000259" key="6">
    <source>
        <dbReference type="PROSITE" id="PS50048"/>
    </source>
</evidence>
<dbReference type="Gene3D" id="4.10.240.10">
    <property type="entry name" value="Zn(2)-C6 fungal-type DNA-binding domain"/>
    <property type="match status" value="1"/>
</dbReference>
<dbReference type="PROSITE" id="PS50048">
    <property type="entry name" value="ZN2_CY6_FUNGAL_2"/>
    <property type="match status" value="1"/>
</dbReference>
<evidence type="ECO:0000256" key="5">
    <source>
        <dbReference type="SAM" id="MobiDB-lite"/>
    </source>
</evidence>
<dbReference type="Proteomes" id="UP001201262">
    <property type="component" value="Unassembled WGS sequence"/>
</dbReference>
<organism evidence="7 8">
    <name type="scientific">Talaromyces proteolyticus</name>
    <dbReference type="NCBI Taxonomy" id="1131652"/>
    <lineage>
        <taxon>Eukaryota</taxon>
        <taxon>Fungi</taxon>
        <taxon>Dikarya</taxon>
        <taxon>Ascomycota</taxon>
        <taxon>Pezizomycotina</taxon>
        <taxon>Eurotiomycetes</taxon>
        <taxon>Eurotiomycetidae</taxon>
        <taxon>Eurotiales</taxon>
        <taxon>Trichocomaceae</taxon>
        <taxon>Talaromyces</taxon>
        <taxon>Talaromyces sect. Bacilispori</taxon>
    </lineage>
</organism>
<evidence type="ECO:0000313" key="7">
    <source>
        <dbReference type="EMBL" id="KAH8696280.1"/>
    </source>
</evidence>
<keyword evidence="1" id="KW-0805">Transcription regulation</keyword>
<accession>A0AAD4KPB3</accession>
<keyword evidence="3" id="KW-0804">Transcription</keyword>
<dbReference type="GO" id="GO:0008270">
    <property type="term" value="F:zinc ion binding"/>
    <property type="evidence" value="ECO:0007669"/>
    <property type="project" value="InterPro"/>
</dbReference>
<dbReference type="InterPro" id="IPR021858">
    <property type="entry name" value="Fun_TF"/>
</dbReference>
<dbReference type="GO" id="GO:0003677">
    <property type="term" value="F:DNA binding"/>
    <property type="evidence" value="ECO:0007669"/>
    <property type="project" value="UniProtKB-KW"/>
</dbReference>
<dbReference type="SUPFAM" id="SSF57701">
    <property type="entry name" value="Zn2/Cys6 DNA-binding domain"/>
    <property type="match status" value="1"/>
</dbReference>
<evidence type="ECO:0000313" key="8">
    <source>
        <dbReference type="Proteomes" id="UP001201262"/>
    </source>
</evidence>
<comment type="caution">
    <text evidence="7">The sequence shown here is derived from an EMBL/GenBank/DDBJ whole genome shotgun (WGS) entry which is preliminary data.</text>
</comment>
<name>A0AAD4KPB3_9EURO</name>
<dbReference type="CDD" id="cd00067">
    <property type="entry name" value="GAL4"/>
    <property type="match status" value="1"/>
</dbReference>
<gene>
    <name evidence="7" type="ORF">BGW36DRAFT_342964</name>
</gene>
<dbReference type="GO" id="GO:0000981">
    <property type="term" value="F:DNA-binding transcription factor activity, RNA polymerase II-specific"/>
    <property type="evidence" value="ECO:0007669"/>
    <property type="project" value="InterPro"/>
</dbReference>
<keyword evidence="2" id="KW-0238">DNA-binding</keyword>
<dbReference type="AlphaFoldDB" id="A0AAD4KPB3"/>
<dbReference type="InterPro" id="IPR001138">
    <property type="entry name" value="Zn2Cys6_DnaBD"/>
</dbReference>
<dbReference type="InterPro" id="IPR036864">
    <property type="entry name" value="Zn2-C6_fun-type_DNA-bd_sf"/>
</dbReference>
<dbReference type="EMBL" id="JAJTJA010000007">
    <property type="protein sequence ID" value="KAH8696280.1"/>
    <property type="molecule type" value="Genomic_DNA"/>
</dbReference>
<protein>
    <recommendedName>
        <fullName evidence="6">Zn(2)-C6 fungal-type domain-containing protein</fullName>
    </recommendedName>
</protein>
<reference evidence="7" key="1">
    <citation type="submission" date="2021-12" db="EMBL/GenBank/DDBJ databases">
        <title>Convergent genome expansion in fungi linked to evolution of root-endophyte symbiosis.</title>
        <authorList>
            <consortium name="DOE Joint Genome Institute"/>
            <person name="Ke Y.-H."/>
            <person name="Bonito G."/>
            <person name="Liao H.-L."/>
            <person name="Looney B."/>
            <person name="Rojas-Flechas A."/>
            <person name="Nash J."/>
            <person name="Hameed K."/>
            <person name="Schadt C."/>
            <person name="Martin F."/>
            <person name="Crous P.W."/>
            <person name="Miettinen O."/>
            <person name="Magnuson J.K."/>
            <person name="Labbe J."/>
            <person name="Jacobson D."/>
            <person name="Doktycz M.J."/>
            <person name="Veneault-Fourrey C."/>
            <person name="Kuo A."/>
            <person name="Mondo S."/>
            <person name="Calhoun S."/>
            <person name="Riley R."/>
            <person name="Ohm R."/>
            <person name="LaButti K."/>
            <person name="Andreopoulos B."/>
            <person name="Pangilinan J."/>
            <person name="Nolan M."/>
            <person name="Tritt A."/>
            <person name="Clum A."/>
            <person name="Lipzen A."/>
            <person name="Daum C."/>
            <person name="Barry K."/>
            <person name="Grigoriev I.V."/>
            <person name="Vilgalys R."/>
        </authorList>
    </citation>
    <scope>NUCLEOTIDE SEQUENCE</scope>
    <source>
        <strain evidence="7">PMI_201</strain>
    </source>
</reference>
<dbReference type="PANTHER" id="PTHR38791:SF5">
    <property type="entry name" value="TRANSCRIPTION FACTOR DBAG-RELATED"/>
    <property type="match status" value="1"/>
</dbReference>
<sequence>MSPYTRARGRVSRSCGNCRAIKRRCDQQLPHCGQCVRLREKCPGYRDEWELVFRDQTNRTIKRSKEQRAKGTASNLPPPTSNLRTRVDEIGVNYFFRHFVIGGRSNSRGCLNYIPSVYHADGEQFTLVASMAAVGLVALANLTQHPELASHARAKYLEAIQKVNAALASPVESVKDSTLMSVISLGVFEHVSGYESFARHVHGAAALVAARGKSQFSSPVRQLMFNQVRTDLVLACFRGTEPFPENILELQEEAAKHADTSTAWWLMGVLGTRCARLLTSVRDNQTTEEISWSELLEEATVLERDFESLVPVLAIQEPFTTVRASDGDPNIIHNGFIYHFKDPWSIRLWVNLRTLQMVTSEIIYFVLIKILAEDLAPSVREHMKLVLRRTLHTLSRLGDNILAIVPQALEFMSSTPNACPTIGFSFQGSVAGGYMLTWGLYMVGKCLATKSETRKLVIQLLQNIGRSTGISVALQLVENVIKIDRMVAEYHSSNS</sequence>
<dbReference type="PANTHER" id="PTHR38791">
    <property type="entry name" value="ZN(II)2CYS6 TRANSCRIPTION FACTOR (EUROFUNG)-RELATED-RELATED"/>
    <property type="match status" value="1"/>
</dbReference>
<dbReference type="InterPro" id="IPR053175">
    <property type="entry name" value="DHMBA_Reg_Transcription_Factor"/>
</dbReference>
<evidence type="ECO:0000256" key="4">
    <source>
        <dbReference type="ARBA" id="ARBA00023242"/>
    </source>
</evidence>